<dbReference type="Proteomes" id="UP000008947">
    <property type="component" value="Unassembled WGS sequence"/>
</dbReference>
<dbReference type="Pfam" id="PF02600">
    <property type="entry name" value="DsbB"/>
    <property type="match status" value="1"/>
</dbReference>
<dbReference type="InterPro" id="IPR023380">
    <property type="entry name" value="DsbB-like_sf"/>
</dbReference>
<evidence type="ECO:0000313" key="6">
    <source>
        <dbReference type="EMBL" id="EJF80276.1"/>
    </source>
</evidence>
<evidence type="ECO:0000256" key="5">
    <source>
        <dbReference type="SAM" id="Phobius"/>
    </source>
</evidence>
<feature type="transmembrane region" description="Helical" evidence="5">
    <location>
        <begin position="12"/>
        <end position="32"/>
    </location>
</feature>
<keyword evidence="3 5" id="KW-1133">Transmembrane helix</keyword>
<organism evidence="6 7">
    <name type="scientific">Candidatus Bartonella washoeensis Sb944nv</name>
    <dbReference type="NCBI Taxonomy" id="1094563"/>
    <lineage>
        <taxon>Bacteria</taxon>
        <taxon>Pseudomonadati</taxon>
        <taxon>Pseudomonadota</taxon>
        <taxon>Alphaproteobacteria</taxon>
        <taxon>Hyphomicrobiales</taxon>
        <taxon>Bartonellaceae</taxon>
        <taxon>Bartonella</taxon>
    </lineage>
</organism>
<feature type="transmembrane region" description="Helical" evidence="5">
    <location>
        <begin position="77"/>
        <end position="97"/>
    </location>
</feature>
<proteinExistence type="predicted"/>
<dbReference type="eggNOG" id="COG1495">
    <property type="taxonomic scope" value="Bacteria"/>
</dbReference>
<comment type="subcellular location">
    <subcellularLocation>
        <location evidence="1">Membrane</location>
        <topology evidence="1">Multi-pass membrane protein</topology>
    </subcellularLocation>
</comment>
<sequence>MEHIEQKNYHFVIFMNVLGLTGLCVVLLMTFYYQLTNPVSPVLPVSPCPLCLLQRLGFIVAGCGFLFNILHRVKNIHYGMVIFGCTVTCISAAKQILLQMILGNLADGPTLFGLRLYSWAFIVSVLYIFVVAFIMILSEVSHKFKICSPFSVLSKMASFLFVFLIAANLLTVILECGDGLCASDSVRYGVLSNWFHSSS</sequence>
<dbReference type="HOGENOM" id="CLU_113737_0_0_5"/>
<evidence type="ECO:0000256" key="2">
    <source>
        <dbReference type="ARBA" id="ARBA00022692"/>
    </source>
</evidence>
<keyword evidence="4 5" id="KW-0472">Membrane</keyword>
<evidence type="ECO:0000256" key="3">
    <source>
        <dbReference type="ARBA" id="ARBA00022989"/>
    </source>
</evidence>
<evidence type="ECO:0000313" key="7">
    <source>
        <dbReference type="Proteomes" id="UP000008947"/>
    </source>
</evidence>
<reference evidence="6 7" key="1">
    <citation type="submission" date="2012-03" db="EMBL/GenBank/DDBJ databases">
        <title>The Genome Sequence of Bartonella washoensis Sb944nv.</title>
        <authorList>
            <consortium name="The Broad Institute Genome Sequencing Platform"/>
            <consortium name="The Broad Institute Genome Sequencing Center for Infectious Disease"/>
            <person name="Feldgarden M."/>
            <person name="Kirby J."/>
            <person name="Kosoy M."/>
            <person name="Birtles R."/>
            <person name="Probert W.S."/>
            <person name="Chiaraviglio L."/>
            <person name="Young S.K."/>
            <person name="Zeng Q."/>
            <person name="Gargeya S."/>
            <person name="Fitzgerald M."/>
            <person name="Haas B."/>
            <person name="Abouelleil A."/>
            <person name="Alvarado L."/>
            <person name="Arachchi H.M."/>
            <person name="Berlin A."/>
            <person name="Chapman S.B."/>
            <person name="Gearin G."/>
            <person name="Goldberg J."/>
            <person name="Griggs A."/>
            <person name="Gujja S."/>
            <person name="Hansen M."/>
            <person name="Heiman D."/>
            <person name="Howarth C."/>
            <person name="Larimer J."/>
            <person name="Lui A."/>
            <person name="MacDonald P.J.P."/>
            <person name="McCowen C."/>
            <person name="Montmayeur A."/>
            <person name="Murphy C."/>
            <person name="Neiman D."/>
            <person name="Pearson M."/>
            <person name="Priest M."/>
            <person name="Roberts A."/>
            <person name="Saif S."/>
            <person name="Shea T."/>
            <person name="Sisk P."/>
            <person name="Stolte C."/>
            <person name="Sykes S."/>
            <person name="Wortman J."/>
            <person name="Nusbaum C."/>
            <person name="Birren B."/>
        </authorList>
    </citation>
    <scope>NUCLEOTIDE SEQUENCE [LARGE SCALE GENOMIC DNA]</scope>
    <source>
        <strain evidence="6 7">Sb944nv</strain>
    </source>
</reference>
<gene>
    <name evidence="6" type="ORF">MCQ_00512</name>
</gene>
<feature type="transmembrane region" description="Helical" evidence="5">
    <location>
        <begin position="152"/>
        <end position="174"/>
    </location>
</feature>
<protein>
    <recommendedName>
        <fullName evidence="8">Disulfide bond formation protein DsbB</fullName>
    </recommendedName>
</protein>
<dbReference type="InterPro" id="IPR003752">
    <property type="entry name" value="DiS_bond_form_DsbB/BdbC"/>
</dbReference>
<dbReference type="AlphaFoldDB" id="J0Q548"/>
<evidence type="ECO:0000256" key="4">
    <source>
        <dbReference type="ARBA" id="ARBA00023136"/>
    </source>
</evidence>
<accession>J0Q548</accession>
<dbReference type="RefSeq" id="WP_006923370.1">
    <property type="nucleotide sequence ID" value="NZ_JH725023.1"/>
</dbReference>
<evidence type="ECO:0000256" key="1">
    <source>
        <dbReference type="ARBA" id="ARBA00004141"/>
    </source>
</evidence>
<dbReference type="EMBL" id="AILU01000015">
    <property type="protein sequence ID" value="EJF80276.1"/>
    <property type="molecule type" value="Genomic_DNA"/>
</dbReference>
<keyword evidence="7" id="KW-1185">Reference proteome</keyword>
<evidence type="ECO:0008006" key="8">
    <source>
        <dbReference type="Google" id="ProtNLM"/>
    </source>
</evidence>
<keyword evidence="2 5" id="KW-0812">Transmembrane</keyword>
<feature type="transmembrane region" description="Helical" evidence="5">
    <location>
        <begin position="117"/>
        <end position="140"/>
    </location>
</feature>
<name>J0Q548_9HYPH</name>
<dbReference type="PATRIC" id="fig|1094563.3.peg.557"/>
<comment type="caution">
    <text evidence="6">The sequence shown here is derived from an EMBL/GenBank/DDBJ whole genome shotgun (WGS) entry which is preliminary data.</text>
</comment>
<feature type="transmembrane region" description="Helical" evidence="5">
    <location>
        <begin position="52"/>
        <end position="70"/>
    </location>
</feature>
<dbReference type="SUPFAM" id="SSF158442">
    <property type="entry name" value="DsbB-like"/>
    <property type="match status" value="1"/>
</dbReference>